<dbReference type="SMART" id="SM00317">
    <property type="entry name" value="SET"/>
    <property type="match status" value="1"/>
</dbReference>
<evidence type="ECO:0000259" key="7">
    <source>
        <dbReference type="PROSITE" id="PS50280"/>
    </source>
</evidence>
<dbReference type="GO" id="GO:0005694">
    <property type="term" value="C:chromosome"/>
    <property type="evidence" value="ECO:0007669"/>
    <property type="project" value="UniProtKB-SubCell"/>
</dbReference>
<dbReference type="InterPro" id="IPR050777">
    <property type="entry name" value="SET2_Histone-Lys_MeTrsfase"/>
</dbReference>
<name>A0A2A4YDC5_UNCAE</name>
<dbReference type="InterPro" id="IPR001214">
    <property type="entry name" value="SET_dom"/>
</dbReference>
<accession>A0A2A4YDC5</accession>
<keyword evidence="6" id="KW-0812">Transmembrane</keyword>
<proteinExistence type="predicted"/>
<evidence type="ECO:0000256" key="2">
    <source>
        <dbReference type="ARBA" id="ARBA00022454"/>
    </source>
</evidence>
<keyword evidence="6" id="KW-1133">Transmembrane helix</keyword>
<keyword evidence="2" id="KW-0158">Chromosome</keyword>
<evidence type="ECO:0000256" key="6">
    <source>
        <dbReference type="SAM" id="Phobius"/>
    </source>
</evidence>
<dbReference type="Proteomes" id="UP000217838">
    <property type="component" value="Unassembled WGS sequence"/>
</dbReference>
<feature type="domain" description="SET" evidence="7">
    <location>
        <begin position="23"/>
        <end position="137"/>
    </location>
</feature>
<evidence type="ECO:0000256" key="1">
    <source>
        <dbReference type="ARBA" id="ARBA00004286"/>
    </source>
</evidence>
<dbReference type="PROSITE" id="PS50280">
    <property type="entry name" value="SET"/>
    <property type="match status" value="1"/>
</dbReference>
<evidence type="ECO:0000256" key="3">
    <source>
        <dbReference type="ARBA" id="ARBA00022603"/>
    </source>
</evidence>
<reference evidence="9" key="1">
    <citation type="submission" date="2017-08" db="EMBL/GenBank/DDBJ databases">
        <title>A dynamic microbial community with high functional redundancy inhabits the cold, oxic subseafloor aquifer.</title>
        <authorList>
            <person name="Tully B.J."/>
            <person name="Wheat C.G."/>
            <person name="Glazer B.T."/>
            <person name="Huber J.A."/>
        </authorList>
    </citation>
    <scope>NUCLEOTIDE SEQUENCE [LARGE SCALE GENOMIC DNA]</scope>
</reference>
<dbReference type="EMBL" id="NVUU01000112">
    <property type="protein sequence ID" value="PCI92307.1"/>
    <property type="molecule type" value="Genomic_DNA"/>
</dbReference>
<dbReference type="GO" id="GO:0008168">
    <property type="term" value="F:methyltransferase activity"/>
    <property type="evidence" value="ECO:0007669"/>
    <property type="project" value="UniProtKB-KW"/>
</dbReference>
<feature type="transmembrane region" description="Helical" evidence="6">
    <location>
        <begin position="105"/>
        <end position="122"/>
    </location>
</feature>
<feature type="non-terminal residue" evidence="8">
    <location>
        <position position="1"/>
    </location>
</feature>
<evidence type="ECO:0000256" key="4">
    <source>
        <dbReference type="ARBA" id="ARBA00022679"/>
    </source>
</evidence>
<keyword evidence="4 8" id="KW-0808">Transferase</keyword>
<organism evidence="8 9">
    <name type="scientific">Aerophobetes bacterium</name>
    <dbReference type="NCBI Taxonomy" id="2030807"/>
    <lineage>
        <taxon>Bacteria</taxon>
        <taxon>Candidatus Aerophobota</taxon>
    </lineage>
</organism>
<dbReference type="SUPFAM" id="SSF82199">
    <property type="entry name" value="SET domain"/>
    <property type="match status" value="1"/>
</dbReference>
<comment type="subcellular location">
    <subcellularLocation>
        <location evidence="1">Chromosome</location>
    </subcellularLocation>
</comment>
<dbReference type="GO" id="GO:0032259">
    <property type="term" value="P:methylation"/>
    <property type="evidence" value="ECO:0007669"/>
    <property type="project" value="UniProtKB-KW"/>
</dbReference>
<keyword evidence="5" id="KW-0949">S-adenosyl-L-methionine</keyword>
<feature type="transmembrane region" description="Helical" evidence="6">
    <location>
        <begin position="67"/>
        <end position="85"/>
    </location>
</feature>
<keyword evidence="6" id="KW-0472">Membrane</keyword>
<protein>
    <submittedName>
        <fullName evidence="8">SET domain-containing protein-lysine N-methyltransferase</fullName>
    </submittedName>
</protein>
<evidence type="ECO:0000256" key="5">
    <source>
        <dbReference type="ARBA" id="ARBA00022691"/>
    </source>
</evidence>
<evidence type="ECO:0000313" key="8">
    <source>
        <dbReference type="EMBL" id="PCI92307.1"/>
    </source>
</evidence>
<keyword evidence="3 8" id="KW-0489">Methyltransferase</keyword>
<dbReference type="InterPro" id="IPR046341">
    <property type="entry name" value="SET_dom_sf"/>
</dbReference>
<comment type="caution">
    <text evidence="8">The sequence shown here is derived from an EMBL/GenBank/DDBJ whole genome shotgun (WGS) entry which is preliminary data.</text>
</comment>
<dbReference type="PANTHER" id="PTHR22884">
    <property type="entry name" value="SET DOMAIN PROTEINS"/>
    <property type="match status" value="1"/>
</dbReference>
<gene>
    <name evidence="8" type="ORF">COB11_07700</name>
</gene>
<dbReference type="Pfam" id="PF00856">
    <property type="entry name" value="SET"/>
    <property type="match status" value="1"/>
</dbReference>
<dbReference type="Gene3D" id="2.170.270.10">
    <property type="entry name" value="SET domain"/>
    <property type="match status" value="1"/>
</dbReference>
<evidence type="ECO:0000313" key="9">
    <source>
        <dbReference type="Proteomes" id="UP000217838"/>
    </source>
</evidence>
<dbReference type="AlphaFoldDB" id="A0A2A4YDC5"/>
<sequence>DLKWKNHWTCCMHEAALKDRFFPKTYVKWIDPLIGYGLFAGEDLTEYTLVGEYTGVLRKRQTRKDKFNDYIFGYTVAIYETPFVIDAQNKGNYTRFINHCDEPNLFSTWMISGGICHVILFAKHAIPKDTQLTYDYGANFWKKRSDPLLI</sequence>